<dbReference type="EMBL" id="CP035494">
    <property type="protein sequence ID" value="QAY60788.1"/>
    <property type="molecule type" value="Genomic_DNA"/>
</dbReference>
<reference evidence="3 4" key="1">
    <citation type="submission" date="2019-01" db="EMBL/GenBank/DDBJ databases">
        <title>Genome sequencing of strain DFW100M-13.</title>
        <authorList>
            <person name="Heo J."/>
            <person name="Kim S.-J."/>
            <person name="Kim J.-S."/>
            <person name="Hong S.-B."/>
            <person name="Kwon S.-W."/>
        </authorList>
    </citation>
    <scope>NUCLEOTIDE SEQUENCE [LARGE SCALE GENOMIC DNA]</scope>
    <source>
        <strain evidence="3 4">DFW100M-13</strain>
    </source>
</reference>
<dbReference type="AlphaFoldDB" id="A0A4P6ES60"/>
<organism evidence="3 4">
    <name type="scientific">Microbacterium protaetiae</name>
    <dbReference type="NCBI Taxonomy" id="2509458"/>
    <lineage>
        <taxon>Bacteria</taxon>
        <taxon>Bacillati</taxon>
        <taxon>Actinomycetota</taxon>
        <taxon>Actinomycetes</taxon>
        <taxon>Micrococcales</taxon>
        <taxon>Microbacteriaceae</taxon>
        <taxon>Microbacterium</taxon>
    </lineage>
</organism>
<proteinExistence type="predicted"/>
<evidence type="ECO:0000259" key="2">
    <source>
        <dbReference type="Pfam" id="PF00085"/>
    </source>
</evidence>
<dbReference type="RefSeq" id="WP_129390905.1">
    <property type="nucleotide sequence ID" value="NZ_CP035494.1"/>
</dbReference>
<dbReference type="OrthoDB" id="1495530at2"/>
<name>A0A4P6ES60_9MICO</name>
<dbReference type="SUPFAM" id="SSF52833">
    <property type="entry name" value="Thioredoxin-like"/>
    <property type="match status" value="1"/>
</dbReference>
<dbReference type="Gene3D" id="3.40.30.10">
    <property type="entry name" value="Glutaredoxin"/>
    <property type="match status" value="1"/>
</dbReference>
<keyword evidence="4" id="KW-1185">Reference proteome</keyword>
<keyword evidence="1" id="KW-0472">Membrane</keyword>
<evidence type="ECO:0000256" key="1">
    <source>
        <dbReference type="SAM" id="Phobius"/>
    </source>
</evidence>
<protein>
    <submittedName>
        <fullName evidence="3">Thioredoxin</fullName>
    </submittedName>
</protein>
<keyword evidence="1" id="KW-1133">Transmembrane helix</keyword>
<dbReference type="CDD" id="cd02947">
    <property type="entry name" value="TRX_family"/>
    <property type="match status" value="1"/>
</dbReference>
<sequence>MPLWIAVLAVAGLVVLTVIVGWALRRRENRPRNAGVADLEWLAADERGERATLVQFSTEVCTRCPQVRRMLREIVDGSDGVAVAEVDLTHRAELAARLHILQTPTVFVLDATGAVRSRFAGAPRRDAVAAELDRVIGDPAHV</sequence>
<dbReference type="KEGG" id="mprt:ET475_12865"/>
<feature type="domain" description="Thioredoxin" evidence="2">
    <location>
        <begin position="49"/>
        <end position="132"/>
    </location>
</feature>
<gene>
    <name evidence="3" type="ORF">ET475_12865</name>
</gene>
<dbReference type="InterPro" id="IPR036249">
    <property type="entry name" value="Thioredoxin-like_sf"/>
</dbReference>
<evidence type="ECO:0000313" key="3">
    <source>
        <dbReference type="EMBL" id="QAY60788.1"/>
    </source>
</evidence>
<dbReference type="InterPro" id="IPR013766">
    <property type="entry name" value="Thioredoxin_domain"/>
</dbReference>
<accession>A0A4P6ES60</accession>
<keyword evidence="1" id="KW-0812">Transmembrane</keyword>
<dbReference type="Proteomes" id="UP000293995">
    <property type="component" value="Chromosome"/>
</dbReference>
<dbReference type="Pfam" id="PF00085">
    <property type="entry name" value="Thioredoxin"/>
    <property type="match status" value="1"/>
</dbReference>
<evidence type="ECO:0000313" key="4">
    <source>
        <dbReference type="Proteomes" id="UP000293995"/>
    </source>
</evidence>
<feature type="transmembrane region" description="Helical" evidence="1">
    <location>
        <begin position="6"/>
        <end position="24"/>
    </location>
</feature>